<reference evidence="3 4" key="1">
    <citation type="submission" date="2016-11" db="EMBL/GenBank/DDBJ databases">
        <authorList>
            <person name="Jaros S."/>
            <person name="Januszkiewicz K."/>
            <person name="Wedrychowicz H."/>
        </authorList>
    </citation>
    <scope>NUCLEOTIDE SEQUENCE [LARGE SCALE GENOMIC DNA]</scope>
    <source>
        <strain evidence="3 4">DSM 15212</strain>
    </source>
</reference>
<dbReference type="Pfam" id="PF07238">
    <property type="entry name" value="PilZ"/>
    <property type="match status" value="1"/>
</dbReference>
<dbReference type="RefSeq" id="WP_073148703.1">
    <property type="nucleotide sequence ID" value="NZ_FRAG01000015.1"/>
</dbReference>
<dbReference type="InterPro" id="IPR009926">
    <property type="entry name" value="T3SS_YcgR_PilZN"/>
</dbReference>
<evidence type="ECO:0000313" key="4">
    <source>
        <dbReference type="Proteomes" id="UP000184465"/>
    </source>
</evidence>
<keyword evidence="3" id="KW-0282">Flagellum</keyword>
<protein>
    <submittedName>
        <fullName evidence="3">C-di-GMP-binding flagellar brake protein YcgR, contains PilZNR and PilZ domains</fullName>
    </submittedName>
</protein>
<keyword evidence="3" id="KW-0966">Cell projection</keyword>
<sequence>MDKRITDLLDIGENIEIEIEKDDSFLNLKSNVIRVINDNIIVISNPIYKGRIYPMRIGTNINIVFNKENKGQFYYVGEIIDRKKKNNLNILFVSKHSDIRHFQRREFYRLNIVLNVDLQIIENGAVVKTIPAITKDISGGGVRLIAKSKLEKYTTVKCVIHLDNETIEAFGKVLRCDPIPDSMLKYDLGICYTAIEEKSRSKIISFVFKRQRKMIKKGLM</sequence>
<dbReference type="GO" id="GO:0035438">
    <property type="term" value="F:cyclic-di-GMP binding"/>
    <property type="evidence" value="ECO:0007669"/>
    <property type="project" value="InterPro"/>
</dbReference>
<dbReference type="InterPro" id="IPR009875">
    <property type="entry name" value="PilZ_domain"/>
</dbReference>
<gene>
    <name evidence="3" type="ORF">SAMN02745912_01598</name>
</gene>
<dbReference type="STRING" id="1121301.SAMN02745912_01598"/>
<accession>A0A1M6N6S9</accession>
<evidence type="ECO:0000313" key="3">
    <source>
        <dbReference type="EMBL" id="SHJ91353.1"/>
    </source>
</evidence>
<feature type="domain" description="Type III secretion system flagellar brake protein YcgR PilZN" evidence="2">
    <location>
        <begin position="11"/>
        <end position="94"/>
    </location>
</feature>
<dbReference type="EMBL" id="FRAG01000015">
    <property type="protein sequence ID" value="SHJ91353.1"/>
    <property type="molecule type" value="Genomic_DNA"/>
</dbReference>
<dbReference type="SUPFAM" id="SSF141371">
    <property type="entry name" value="PilZ domain-like"/>
    <property type="match status" value="1"/>
</dbReference>
<organism evidence="3 4">
    <name type="scientific">Paramaledivibacter caminithermalis (strain DSM 15212 / CIP 107654 / DViRD3)</name>
    <name type="common">Clostridium caminithermale</name>
    <dbReference type="NCBI Taxonomy" id="1121301"/>
    <lineage>
        <taxon>Bacteria</taxon>
        <taxon>Bacillati</taxon>
        <taxon>Bacillota</taxon>
        <taxon>Clostridia</taxon>
        <taxon>Peptostreptococcales</taxon>
        <taxon>Caminicellaceae</taxon>
        <taxon>Paramaledivibacter</taxon>
    </lineage>
</organism>
<keyword evidence="4" id="KW-1185">Reference proteome</keyword>
<feature type="domain" description="PilZ" evidence="1">
    <location>
        <begin position="103"/>
        <end position="208"/>
    </location>
</feature>
<evidence type="ECO:0000259" key="2">
    <source>
        <dbReference type="Pfam" id="PF12945"/>
    </source>
</evidence>
<dbReference type="AlphaFoldDB" id="A0A1M6N6S9"/>
<name>A0A1M6N6S9_PARC5</name>
<dbReference type="Gene3D" id="2.40.10.220">
    <property type="entry name" value="predicted glycosyltransferase like domains"/>
    <property type="match status" value="1"/>
</dbReference>
<proteinExistence type="predicted"/>
<evidence type="ECO:0000259" key="1">
    <source>
        <dbReference type="Pfam" id="PF07238"/>
    </source>
</evidence>
<dbReference type="Proteomes" id="UP000184465">
    <property type="component" value="Unassembled WGS sequence"/>
</dbReference>
<dbReference type="Pfam" id="PF12945">
    <property type="entry name" value="PilZNR"/>
    <property type="match status" value="1"/>
</dbReference>
<keyword evidence="3" id="KW-0969">Cilium</keyword>